<dbReference type="PaxDb" id="170187-SP_0126"/>
<name>A0A0H2UN01_STRPN</name>
<evidence type="ECO:0000313" key="2">
    <source>
        <dbReference type="Proteomes" id="UP000000585"/>
    </source>
</evidence>
<proteinExistence type="predicted"/>
<dbReference type="EMBL" id="AE005672">
    <property type="protein sequence ID" value="AAK74312.1"/>
    <property type="molecule type" value="Genomic_DNA"/>
</dbReference>
<gene>
    <name evidence="1" type="ordered locus">SP_0126</name>
</gene>
<organism evidence="1 2">
    <name type="scientific">Streptococcus pneumoniae serotype 4 (strain ATCC BAA-334 / TIGR4)</name>
    <dbReference type="NCBI Taxonomy" id="170187"/>
    <lineage>
        <taxon>Bacteria</taxon>
        <taxon>Bacillati</taxon>
        <taxon>Bacillota</taxon>
        <taxon>Bacilli</taxon>
        <taxon>Lactobacillales</taxon>
        <taxon>Streptococcaceae</taxon>
        <taxon>Streptococcus</taxon>
    </lineage>
</organism>
<sequence>MSRMSKFVIELSSFFLVHFYIRKRKGKVSIFLNYF</sequence>
<dbReference type="KEGG" id="spn:SP_0126"/>
<dbReference type="Proteomes" id="UP000000585">
    <property type="component" value="Chromosome"/>
</dbReference>
<accession>A0A0H2UN01</accession>
<keyword evidence="2" id="KW-1185">Reference proteome</keyword>
<dbReference type="EnsemblBacteria" id="AAK74312">
    <property type="protein sequence ID" value="AAK74312"/>
    <property type="gene ID" value="SP_0126"/>
</dbReference>
<protein>
    <submittedName>
        <fullName evidence="1">Uncharacterized protein</fullName>
    </submittedName>
</protein>
<evidence type="ECO:0000313" key="1">
    <source>
        <dbReference type="EMBL" id="AAK74312.1"/>
    </source>
</evidence>
<reference evidence="1 2" key="1">
    <citation type="journal article" date="2001" name="Science">
        <title>Complete genome sequence of a virulent isolate of Streptococcus pneumoniae.</title>
        <authorList>
            <person name="Tettelin H."/>
            <person name="Nelson K.E."/>
            <person name="Paulsen I.T."/>
            <person name="Eisen J.A."/>
            <person name="Read T.D."/>
            <person name="Peterson S."/>
            <person name="Heidelberg J."/>
            <person name="DeBoy R.T."/>
            <person name="Haft D.H."/>
            <person name="Dodson R.J."/>
            <person name="Durkin A.S."/>
            <person name="Gwinn M."/>
            <person name="Kolonay J.F."/>
            <person name="Nelson W.C."/>
            <person name="Peterson J.D."/>
            <person name="Umayam L.A."/>
            <person name="White O."/>
            <person name="Salzberg S.L."/>
            <person name="Lewis M.R."/>
            <person name="Radune D."/>
            <person name="Holtzapple E."/>
            <person name="Khouri H."/>
            <person name="Wolf A.M."/>
            <person name="Utterback T.R."/>
            <person name="Hansen C.L."/>
            <person name="McDonald L.A."/>
            <person name="Feldblyum T.V."/>
            <person name="Angiuoli S."/>
            <person name="Dickinson T."/>
            <person name="Hickey E.K."/>
            <person name="Holt I.E."/>
            <person name="Loftus B.J."/>
            <person name="Yang F."/>
            <person name="Smith H.O."/>
            <person name="Venter J.C."/>
            <person name="Dougherty B.A."/>
            <person name="Morrison D.A."/>
            <person name="Hollingshead S.K."/>
            <person name="Fraser C.M."/>
        </authorList>
    </citation>
    <scope>NUCLEOTIDE SEQUENCE [LARGE SCALE GENOMIC DNA]</scope>
    <source>
        <strain evidence="2">ATCC BAA-334 / TIGR4</strain>
    </source>
</reference>
<dbReference type="AlphaFoldDB" id="A0A0H2UN01"/>